<feature type="region of interest" description="Disordered" evidence="1">
    <location>
        <begin position="61"/>
        <end position="89"/>
    </location>
</feature>
<name>A0AAV1UXV7_9STRA</name>
<dbReference type="AlphaFoldDB" id="A0AAV1UXV7"/>
<reference evidence="2" key="1">
    <citation type="submission" date="2024-01" db="EMBL/GenBank/DDBJ databases">
        <authorList>
            <person name="Webb A."/>
        </authorList>
    </citation>
    <scope>NUCLEOTIDE SEQUENCE</scope>
    <source>
        <strain evidence="2">Pm1</strain>
    </source>
</reference>
<protein>
    <submittedName>
        <fullName evidence="2">Uncharacterized protein</fullName>
    </submittedName>
</protein>
<feature type="compositionally biased region" description="Basic and acidic residues" evidence="1">
    <location>
        <begin position="73"/>
        <end position="83"/>
    </location>
</feature>
<proteinExistence type="predicted"/>
<dbReference type="EMBL" id="CAKLBY020000231">
    <property type="protein sequence ID" value="CAK7938538.1"/>
    <property type="molecule type" value="Genomic_DNA"/>
</dbReference>
<dbReference type="Proteomes" id="UP001162060">
    <property type="component" value="Unassembled WGS sequence"/>
</dbReference>
<gene>
    <name evidence="2" type="ORF">PM001_LOCUS23688</name>
</gene>
<sequence>MLQANQAYQYIRDQYVREKAEDDQVVLQYCPTKAMKANLMTKLKSAGQFKDLRNKLGIKSPVAAESSGSAVDHAPRPESDKQRVQSGDY</sequence>
<accession>A0AAV1UXV7</accession>
<evidence type="ECO:0000313" key="3">
    <source>
        <dbReference type="Proteomes" id="UP001162060"/>
    </source>
</evidence>
<evidence type="ECO:0000313" key="2">
    <source>
        <dbReference type="EMBL" id="CAK7938538.1"/>
    </source>
</evidence>
<comment type="caution">
    <text evidence="2">The sequence shown here is derived from an EMBL/GenBank/DDBJ whole genome shotgun (WGS) entry which is preliminary data.</text>
</comment>
<evidence type="ECO:0000256" key="1">
    <source>
        <dbReference type="SAM" id="MobiDB-lite"/>
    </source>
</evidence>
<organism evidence="2 3">
    <name type="scientific">Peronospora matthiolae</name>
    <dbReference type="NCBI Taxonomy" id="2874970"/>
    <lineage>
        <taxon>Eukaryota</taxon>
        <taxon>Sar</taxon>
        <taxon>Stramenopiles</taxon>
        <taxon>Oomycota</taxon>
        <taxon>Peronosporomycetes</taxon>
        <taxon>Peronosporales</taxon>
        <taxon>Peronosporaceae</taxon>
        <taxon>Peronospora</taxon>
    </lineage>
</organism>